<sequence length="117" mass="13242">MTTNGTGFRKVEPAILDGRLARKRIDALSLFKGWESLITFHRTLALDHQVIRILSIRSHIQTFEYPHFTTATRHRSLTNHTKLLVHRTALAHSPTRAQGPPTLVAHHPVLTVQETSP</sequence>
<reference evidence="1" key="1">
    <citation type="journal article" date="2022" name="bioRxiv">
        <title>Genomics of Preaxostyla Flagellates Illuminates Evolutionary Transitions and the Path Towards Mitochondrial Loss.</title>
        <authorList>
            <person name="Novak L.V.F."/>
            <person name="Treitli S.C."/>
            <person name="Pyrih J."/>
            <person name="Halakuc P."/>
            <person name="Pipaliya S.V."/>
            <person name="Vacek V."/>
            <person name="Brzon O."/>
            <person name="Soukal P."/>
            <person name="Eme L."/>
            <person name="Dacks J.B."/>
            <person name="Karnkowska A."/>
            <person name="Elias M."/>
            <person name="Hampl V."/>
        </authorList>
    </citation>
    <scope>NUCLEOTIDE SEQUENCE</scope>
    <source>
        <strain evidence="1">RCP-MX</strain>
    </source>
</reference>
<gene>
    <name evidence="1" type="ORF">PAPYR_986</name>
</gene>
<protein>
    <submittedName>
        <fullName evidence="1">Uncharacterized protein</fullName>
    </submittedName>
</protein>
<name>A0ABQ8UVE7_9EUKA</name>
<dbReference type="EMBL" id="JAPMOS010000003">
    <property type="protein sequence ID" value="KAJ4462363.1"/>
    <property type="molecule type" value="Genomic_DNA"/>
</dbReference>
<comment type="caution">
    <text evidence="1">The sequence shown here is derived from an EMBL/GenBank/DDBJ whole genome shotgun (WGS) entry which is preliminary data.</text>
</comment>
<organism evidence="1 2">
    <name type="scientific">Paratrimastix pyriformis</name>
    <dbReference type="NCBI Taxonomy" id="342808"/>
    <lineage>
        <taxon>Eukaryota</taxon>
        <taxon>Metamonada</taxon>
        <taxon>Preaxostyla</taxon>
        <taxon>Paratrimastigidae</taxon>
        <taxon>Paratrimastix</taxon>
    </lineage>
</organism>
<proteinExistence type="predicted"/>
<evidence type="ECO:0000313" key="1">
    <source>
        <dbReference type="EMBL" id="KAJ4462363.1"/>
    </source>
</evidence>
<evidence type="ECO:0000313" key="2">
    <source>
        <dbReference type="Proteomes" id="UP001141327"/>
    </source>
</evidence>
<keyword evidence="2" id="KW-1185">Reference proteome</keyword>
<dbReference type="Proteomes" id="UP001141327">
    <property type="component" value="Unassembled WGS sequence"/>
</dbReference>
<accession>A0ABQ8UVE7</accession>